<accession>A0A2A4GYB6</accession>
<keyword evidence="2" id="KW-0479">Metal-binding</keyword>
<reference evidence="8 9" key="1">
    <citation type="journal article" date="2017" name="PLoS ONE">
        <title>Development of a real-time PCR for detection of Staphylococcus pseudintermedius using a novel automated comparison of whole-genome sequences.</title>
        <authorList>
            <person name="Verstappen K.M."/>
            <person name="Huijbregts L."/>
            <person name="Spaninks M."/>
            <person name="Wagenaar J.A."/>
            <person name="Fluit A.C."/>
            <person name="Duim B."/>
        </authorList>
    </citation>
    <scope>NUCLEOTIDE SEQUENCE [LARGE SCALE GENOMIC DNA]</scope>
    <source>
        <strain evidence="8 9">215070706401-1</strain>
    </source>
</reference>
<gene>
    <name evidence="8" type="ORF">B5C08_06145</name>
</gene>
<dbReference type="InterPro" id="IPR036849">
    <property type="entry name" value="Enolase-like_C_sf"/>
</dbReference>
<evidence type="ECO:0000259" key="7">
    <source>
        <dbReference type="Pfam" id="PF13378"/>
    </source>
</evidence>
<evidence type="ECO:0000313" key="8">
    <source>
        <dbReference type="EMBL" id="PCF55621.1"/>
    </source>
</evidence>
<protein>
    <recommendedName>
        <fullName evidence="5 6">o-succinylbenzoate synthase</fullName>
        <ecNumber evidence="5 6">4.2.1.113</ecNumber>
    </recommendedName>
</protein>
<keyword evidence="3" id="KW-0460">Magnesium</keyword>
<dbReference type="Pfam" id="PF13378">
    <property type="entry name" value="MR_MLE_C"/>
    <property type="match status" value="1"/>
</dbReference>
<dbReference type="InterPro" id="IPR029017">
    <property type="entry name" value="Enolase-like_N"/>
</dbReference>
<dbReference type="PANTHER" id="PTHR48073">
    <property type="entry name" value="O-SUCCINYLBENZOATE SYNTHASE-RELATED"/>
    <property type="match status" value="1"/>
</dbReference>
<dbReference type="Gene3D" id="3.30.390.10">
    <property type="entry name" value="Enolase-like, N-terminal domain"/>
    <property type="match status" value="1"/>
</dbReference>
<dbReference type="EMBL" id="MWUU01000006">
    <property type="protein sequence ID" value="PCF55621.1"/>
    <property type="molecule type" value="Genomic_DNA"/>
</dbReference>
<dbReference type="RefSeq" id="WP_096592564.1">
    <property type="nucleotide sequence ID" value="NZ_MWUU01000006.1"/>
</dbReference>
<evidence type="ECO:0000256" key="4">
    <source>
        <dbReference type="ARBA" id="ARBA00023239"/>
    </source>
</evidence>
<comment type="cofactor">
    <cofactor evidence="1">
        <name>a divalent metal cation</name>
        <dbReference type="ChEBI" id="CHEBI:60240"/>
    </cofactor>
</comment>
<evidence type="ECO:0000256" key="1">
    <source>
        <dbReference type="ARBA" id="ARBA00001968"/>
    </source>
</evidence>
<evidence type="ECO:0000256" key="5">
    <source>
        <dbReference type="ARBA" id="ARBA00029491"/>
    </source>
</evidence>
<name>A0A2A4GYB6_9STAP</name>
<dbReference type="NCBIfam" id="TIGR01928">
    <property type="entry name" value="menC_lowGC_arch"/>
    <property type="match status" value="1"/>
</dbReference>
<dbReference type="GO" id="GO:0009234">
    <property type="term" value="P:menaquinone biosynthetic process"/>
    <property type="evidence" value="ECO:0007669"/>
    <property type="project" value="UniProtKB-UniRule"/>
</dbReference>
<dbReference type="EC" id="4.2.1.113" evidence="5 6"/>
<dbReference type="SUPFAM" id="SSF54826">
    <property type="entry name" value="Enolase N-terminal domain-like"/>
    <property type="match status" value="1"/>
</dbReference>
<dbReference type="Gene3D" id="3.20.20.120">
    <property type="entry name" value="Enolase-like C-terminal domain"/>
    <property type="match status" value="1"/>
</dbReference>
<feature type="domain" description="Enolase C-terminal" evidence="7">
    <location>
        <begin position="131"/>
        <end position="313"/>
    </location>
</feature>
<dbReference type="InterPro" id="IPR029065">
    <property type="entry name" value="Enolase_C-like"/>
</dbReference>
<proteinExistence type="predicted"/>
<organism evidence="8 9">
    <name type="scientific">Staphylococcus delphini</name>
    <dbReference type="NCBI Taxonomy" id="53344"/>
    <lineage>
        <taxon>Bacteria</taxon>
        <taxon>Bacillati</taxon>
        <taxon>Bacillota</taxon>
        <taxon>Bacilli</taxon>
        <taxon>Bacillales</taxon>
        <taxon>Staphylococcaceae</taxon>
        <taxon>Staphylococcus</taxon>
        <taxon>Staphylococcus intermedius group</taxon>
    </lineage>
</organism>
<dbReference type="SUPFAM" id="SSF51604">
    <property type="entry name" value="Enolase C-terminal domain-like"/>
    <property type="match status" value="1"/>
</dbReference>
<evidence type="ECO:0000313" key="9">
    <source>
        <dbReference type="Proteomes" id="UP000218335"/>
    </source>
</evidence>
<dbReference type="GO" id="GO:0046872">
    <property type="term" value="F:metal ion binding"/>
    <property type="evidence" value="ECO:0007669"/>
    <property type="project" value="UniProtKB-KW"/>
</dbReference>
<dbReference type="GO" id="GO:0043748">
    <property type="term" value="F:O-succinylbenzoate synthase activity"/>
    <property type="evidence" value="ECO:0007669"/>
    <property type="project" value="UniProtKB-EC"/>
</dbReference>
<evidence type="ECO:0000256" key="3">
    <source>
        <dbReference type="ARBA" id="ARBA00022842"/>
    </source>
</evidence>
<dbReference type="AlphaFoldDB" id="A0A2A4GYB6"/>
<dbReference type="PANTHER" id="PTHR48073:SF5">
    <property type="entry name" value="O-SUCCINYLBENZOATE SYNTHASE"/>
    <property type="match status" value="1"/>
</dbReference>
<evidence type="ECO:0000256" key="2">
    <source>
        <dbReference type="ARBA" id="ARBA00022723"/>
    </source>
</evidence>
<comment type="caution">
    <text evidence="8">The sequence shown here is derived from an EMBL/GenBank/DDBJ whole genome shotgun (WGS) entry which is preliminary data.</text>
</comment>
<dbReference type="InterPro" id="IPR010197">
    <property type="entry name" value="OSBS/NAAAR"/>
</dbReference>
<dbReference type="Proteomes" id="UP000218335">
    <property type="component" value="Unassembled WGS sequence"/>
</dbReference>
<sequence>MRLTDMQFYLYEPSFTHPIRTPKVTMTHRKTLFVKWTDDQQQAWFGECNAFDTAWYHHETINDVMHALKVWFEGVRGLDLKSFEEAQQCVATLNPSPAARATVMMALYQMFHSLESFRVPMTLTINGDFTQRMMRLDGVGRIKIKWTSQMIDQVKMLATMYPDIPISTDANQTLTESDTKMLERLKPYLAFIEEPFETLDVQKDYSHFPPIALDEQATRLTTIEQLTQNPTIKIVVLKPFRLGGIDRVLEAMRVLQSKGIHVVIGGMYECGLSRYFTAWLSQWGDYAGDVTPEGFYFEQDVTNNAGRLHDGQLYFEPPVVNQSLLFPL</sequence>
<keyword evidence="4" id="KW-0456">Lyase</keyword>
<evidence type="ECO:0000256" key="6">
    <source>
        <dbReference type="NCBIfam" id="TIGR01928"/>
    </source>
</evidence>